<sequence>MIFPPAAFAIPGDIGTLTGGYIYERRLLEGLRNLGHDMQHLVLPASFPDAGPADMSAAIAALEAVDSLRPLIVDGLVFGAIATVGLARVKAPVIAMIHHPLAMESGLSVSRRDRLFRTERDNLRLARHVLVPSPHTRALLVERYQVDPDRISIVGPGVDRPTVAMTPVAPLLILSVGILHPRKGHDILIEALSQLDDLDWQAVIVGNPWDAEHAQFLARRLKDCSVADRVRLAGRVSDGELQTLYAQASVFALATRYEGYGLVFDEALARGLPIVSCCTGAVPDTVPKGAGLLVQPENAVAFAEALREIITDPAMRLRMAGIALNAGQELPDWAQSAVLASRVIVRLAAGAG</sequence>
<dbReference type="Gene3D" id="3.40.50.2000">
    <property type="entry name" value="Glycogen Phosphorylase B"/>
    <property type="match status" value="2"/>
</dbReference>
<dbReference type="GO" id="GO:0016757">
    <property type="term" value="F:glycosyltransferase activity"/>
    <property type="evidence" value="ECO:0007669"/>
    <property type="project" value="InterPro"/>
</dbReference>
<evidence type="ECO:0000313" key="4">
    <source>
        <dbReference type="EMBL" id="MTH76837.1"/>
    </source>
</evidence>
<dbReference type="GO" id="GO:0009103">
    <property type="term" value="P:lipopolysaccharide biosynthetic process"/>
    <property type="evidence" value="ECO:0007669"/>
    <property type="project" value="TreeGrafter"/>
</dbReference>
<dbReference type="CDD" id="cd03801">
    <property type="entry name" value="GT4_PimA-like"/>
    <property type="match status" value="1"/>
</dbReference>
<dbReference type="InterPro" id="IPR001296">
    <property type="entry name" value="Glyco_trans_1"/>
</dbReference>
<dbReference type="InterPro" id="IPR028098">
    <property type="entry name" value="Glyco_trans_4-like_N"/>
</dbReference>
<keyword evidence="1 4" id="KW-0808">Transferase</keyword>
<feature type="domain" description="Glycosyltransferase subfamily 4-like N-terminal" evidence="3">
    <location>
        <begin position="45"/>
        <end position="159"/>
    </location>
</feature>
<dbReference type="EMBL" id="WMIE01000001">
    <property type="protein sequence ID" value="MTH76837.1"/>
    <property type="molecule type" value="Genomic_DNA"/>
</dbReference>
<dbReference type="RefSeq" id="WP_155094175.1">
    <property type="nucleotide sequence ID" value="NZ_WMIE01000001.1"/>
</dbReference>
<dbReference type="OrthoDB" id="9790710at2"/>
<dbReference type="Proteomes" id="UP000478183">
    <property type="component" value="Unassembled WGS sequence"/>
</dbReference>
<evidence type="ECO:0000259" key="3">
    <source>
        <dbReference type="Pfam" id="PF13439"/>
    </source>
</evidence>
<dbReference type="PANTHER" id="PTHR46401:SF2">
    <property type="entry name" value="GLYCOSYLTRANSFERASE WBBK-RELATED"/>
    <property type="match status" value="1"/>
</dbReference>
<evidence type="ECO:0000256" key="1">
    <source>
        <dbReference type="ARBA" id="ARBA00022679"/>
    </source>
</evidence>
<gene>
    <name evidence="4" type="ORF">GL286_03740</name>
</gene>
<organism evidence="4 5">
    <name type="scientific">Paracoccus aestuariivivens</name>
    <dbReference type="NCBI Taxonomy" id="1820333"/>
    <lineage>
        <taxon>Bacteria</taxon>
        <taxon>Pseudomonadati</taxon>
        <taxon>Pseudomonadota</taxon>
        <taxon>Alphaproteobacteria</taxon>
        <taxon>Rhodobacterales</taxon>
        <taxon>Paracoccaceae</taxon>
        <taxon>Paracoccus</taxon>
    </lineage>
</organism>
<feature type="domain" description="Glycosyl transferase family 1" evidence="2">
    <location>
        <begin position="170"/>
        <end position="320"/>
    </location>
</feature>
<dbReference type="SUPFAM" id="SSF53756">
    <property type="entry name" value="UDP-Glycosyltransferase/glycogen phosphorylase"/>
    <property type="match status" value="1"/>
</dbReference>
<dbReference type="PANTHER" id="PTHR46401">
    <property type="entry name" value="GLYCOSYLTRANSFERASE WBBK-RELATED"/>
    <property type="match status" value="1"/>
</dbReference>
<dbReference type="Pfam" id="PF00534">
    <property type="entry name" value="Glycos_transf_1"/>
    <property type="match status" value="1"/>
</dbReference>
<protein>
    <submittedName>
        <fullName evidence="4">Glycosyltransferase</fullName>
    </submittedName>
</protein>
<comment type="caution">
    <text evidence="4">The sequence shown here is derived from an EMBL/GenBank/DDBJ whole genome shotgun (WGS) entry which is preliminary data.</text>
</comment>
<dbReference type="Pfam" id="PF13439">
    <property type="entry name" value="Glyco_transf_4"/>
    <property type="match status" value="1"/>
</dbReference>
<reference evidence="4 5" key="1">
    <citation type="submission" date="2019-11" db="EMBL/GenBank/DDBJ databases">
        <authorList>
            <person name="Dong K."/>
        </authorList>
    </citation>
    <scope>NUCLEOTIDE SEQUENCE [LARGE SCALE GENOMIC DNA]</scope>
    <source>
        <strain evidence="4 5">NBRC 111993</strain>
    </source>
</reference>
<name>A0A6L6J882_9RHOB</name>
<evidence type="ECO:0000313" key="5">
    <source>
        <dbReference type="Proteomes" id="UP000478183"/>
    </source>
</evidence>
<keyword evidence="5" id="KW-1185">Reference proteome</keyword>
<evidence type="ECO:0000259" key="2">
    <source>
        <dbReference type="Pfam" id="PF00534"/>
    </source>
</evidence>
<proteinExistence type="predicted"/>
<dbReference type="AlphaFoldDB" id="A0A6L6J882"/>
<accession>A0A6L6J882</accession>